<organism evidence="1 2">
    <name type="scientific">Desulfomonile tiedjei (strain ATCC 49306 / DSM 6799 / DCB-1)</name>
    <dbReference type="NCBI Taxonomy" id="706587"/>
    <lineage>
        <taxon>Bacteria</taxon>
        <taxon>Pseudomonadati</taxon>
        <taxon>Thermodesulfobacteriota</taxon>
        <taxon>Desulfomonilia</taxon>
        <taxon>Desulfomonilales</taxon>
        <taxon>Desulfomonilaceae</taxon>
        <taxon>Desulfomonile</taxon>
    </lineage>
</organism>
<dbReference type="HOGENOM" id="CLU_741305_0_0_7"/>
<keyword evidence="2" id="KW-1185">Reference proteome</keyword>
<dbReference type="AlphaFoldDB" id="I4CCA1"/>
<proteinExistence type="predicted"/>
<sequence>MIKPATGLIMIILTFTFFGYGICASMEEKHIPTPYLMMLTFFGNPITKNNLDHVRTKMAPVFNESAYDGIAVFPIDAYYSWDRTNFMWLTQTGIKKQIWPWIFFNRIAEDPKASTRNKPWFLGIKGLDLYNETGALRDFYEILHHSLVVSRKMNSPGIVIDAELYNNHDNHKISQIASKQGKTEPETISALRNIGAKMADMIHENHPNAIIWFLYAPLHQEKPWSTTEIVFGILDRAKEMNYTFKVVAGGGVDIGYCVRDHADLESKISSRALKFASYLEEYSNILKLGGTVGPWESLSSKKGWTIRGECGSSVLQNATDFEPIFETLMRNYQYVWVYGDSGNNYNPFEKSTQFNAILTNVRRDVQISKGQQP</sequence>
<evidence type="ECO:0000313" key="1">
    <source>
        <dbReference type="EMBL" id="AFM27192.1"/>
    </source>
</evidence>
<reference evidence="2" key="1">
    <citation type="submission" date="2012-06" db="EMBL/GenBank/DDBJ databases">
        <title>Complete sequence of chromosome of Desulfomonile tiedjei DSM 6799.</title>
        <authorList>
            <person name="Lucas S."/>
            <person name="Copeland A."/>
            <person name="Lapidus A."/>
            <person name="Glavina del Rio T."/>
            <person name="Dalin E."/>
            <person name="Tice H."/>
            <person name="Bruce D."/>
            <person name="Goodwin L."/>
            <person name="Pitluck S."/>
            <person name="Peters L."/>
            <person name="Ovchinnikova G."/>
            <person name="Zeytun A."/>
            <person name="Lu M."/>
            <person name="Kyrpides N."/>
            <person name="Mavromatis K."/>
            <person name="Ivanova N."/>
            <person name="Brettin T."/>
            <person name="Detter J.C."/>
            <person name="Han C."/>
            <person name="Larimer F."/>
            <person name="Land M."/>
            <person name="Hauser L."/>
            <person name="Markowitz V."/>
            <person name="Cheng J.-F."/>
            <person name="Hugenholtz P."/>
            <person name="Woyke T."/>
            <person name="Wu D."/>
            <person name="Spring S."/>
            <person name="Schroeder M."/>
            <person name="Brambilla E."/>
            <person name="Klenk H.-P."/>
            <person name="Eisen J.A."/>
        </authorList>
    </citation>
    <scope>NUCLEOTIDE SEQUENCE [LARGE SCALE GENOMIC DNA]</scope>
    <source>
        <strain evidence="2">ATCC 49306 / DSM 6799 / DCB-1</strain>
    </source>
</reference>
<accession>I4CCA1</accession>
<dbReference type="EMBL" id="CP003360">
    <property type="protein sequence ID" value="AFM27192.1"/>
    <property type="molecule type" value="Genomic_DNA"/>
</dbReference>
<dbReference type="Proteomes" id="UP000006055">
    <property type="component" value="Chromosome"/>
</dbReference>
<name>I4CCA1_DESTA</name>
<evidence type="ECO:0000313" key="2">
    <source>
        <dbReference type="Proteomes" id="UP000006055"/>
    </source>
</evidence>
<gene>
    <name evidence="1" type="ordered locus">Desti_4565</name>
</gene>
<protein>
    <submittedName>
        <fullName evidence="1">Uncharacterized protein</fullName>
    </submittedName>
</protein>
<dbReference type="RefSeq" id="WP_014812304.1">
    <property type="nucleotide sequence ID" value="NC_018025.1"/>
</dbReference>
<dbReference type="KEGG" id="dti:Desti_4565"/>